<keyword evidence="2" id="KW-1185">Reference proteome</keyword>
<comment type="caution">
    <text evidence="1">The sequence shown here is derived from an EMBL/GenBank/DDBJ whole genome shotgun (WGS) entry which is preliminary data.</text>
</comment>
<proteinExistence type="predicted"/>
<dbReference type="Proteomes" id="UP000799777">
    <property type="component" value="Unassembled WGS sequence"/>
</dbReference>
<dbReference type="OrthoDB" id="4269at2759"/>
<sequence length="143" mass="15933">MASRTLYILYNADASIMGKLKYGYRKIRKSSEDNPACAACDITHDGLSLQESPNWVEAKKVLQTESGYKVVQQHRDEISDEIKDFLRAANVRYPTILADKEEGGFTEVMVSSELAACKGNAQHLLNKLRDKGILQPKQAVSSL</sequence>
<dbReference type="EMBL" id="ML978157">
    <property type="protein sequence ID" value="KAF2035471.1"/>
    <property type="molecule type" value="Genomic_DNA"/>
</dbReference>
<reference evidence="1" key="1">
    <citation type="journal article" date="2020" name="Stud. Mycol.">
        <title>101 Dothideomycetes genomes: a test case for predicting lifestyles and emergence of pathogens.</title>
        <authorList>
            <person name="Haridas S."/>
            <person name="Albert R."/>
            <person name="Binder M."/>
            <person name="Bloem J."/>
            <person name="Labutti K."/>
            <person name="Salamov A."/>
            <person name="Andreopoulos B."/>
            <person name="Baker S."/>
            <person name="Barry K."/>
            <person name="Bills G."/>
            <person name="Bluhm B."/>
            <person name="Cannon C."/>
            <person name="Castanera R."/>
            <person name="Culley D."/>
            <person name="Daum C."/>
            <person name="Ezra D."/>
            <person name="Gonzalez J."/>
            <person name="Henrissat B."/>
            <person name="Kuo A."/>
            <person name="Liang C."/>
            <person name="Lipzen A."/>
            <person name="Lutzoni F."/>
            <person name="Magnuson J."/>
            <person name="Mondo S."/>
            <person name="Nolan M."/>
            <person name="Ohm R."/>
            <person name="Pangilinan J."/>
            <person name="Park H.-J."/>
            <person name="Ramirez L."/>
            <person name="Alfaro M."/>
            <person name="Sun H."/>
            <person name="Tritt A."/>
            <person name="Yoshinaga Y."/>
            <person name="Zwiers L.-H."/>
            <person name="Turgeon B."/>
            <person name="Goodwin S."/>
            <person name="Spatafora J."/>
            <person name="Crous P."/>
            <person name="Grigoriev I."/>
        </authorList>
    </citation>
    <scope>NUCLEOTIDE SEQUENCE</scope>
    <source>
        <strain evidence="1">CBS 110217</strain>
    </source>
</reference>
<name>A0A9P4HHT9_9PLEO</name>
<dbReference type="AlphaFoldDB" id="A0A9P4HHT9"/>
<evidence type="ECO:0000313" key="1">
    <source>
        <dbReference type="EMBL" id="KAF2035471.1"/>
    </source>
</evidence>
<organism evidence="1 2">
    <name type="scientific">Setomelanomma holmii</name>
    <dbReference type="NCBI Taxonomy" id="210430"/>
    <lineage>
        <taxon>Eukaryota</taxon>
        <taxon>Fungi</taxon>
        <taxon>Dikarya</taxon>
        <taxon>Ascomycota</taxon>
        <taxon>Pezizomycotina</taxon>
        <taxon>Dothideomycetes</taxon>
        <taxon>Pleosporomycetidae</taxon>
        <taxon>Pleosporales</taxon>
        <taxon>Pleosporineae</taxon>
        <taxon>Phaeosphaeriaceae</taxon>
        <taxon>Setomelanomma</taxon>
    </lineage>
</organism>
<accession>A0A9P4HHT9</accession>
<evidence type="ECO:0000313" key="2">
    <source>
        <dbReference type="Proteomes" id="UP000799777"/>
    </source>
</evidence>
<gene>
    <name evidence="1" type="ORF">EK21DRAFT_106997</name>
</gene>
<protein>
    <submittedName>
        <fullName evidence="1">Uncharacterized protein</fullName>
    </submittedName>
</protein>